<evidence type="ECO:0000259" key="14">
    <source>
        <dbReference type="PROSITE" id="PS50011"/>
    </source>
</evidence>
<name>A0A2U2BW99_9PROT</name>
<dbReference type="GO" id="GO:0004672">
    <property type="term" value="F:protein kinase activity"/>
    <property type="evidence" value="ECO:0007669"/>
    <property type="project" value="InterPro"/>
</dbReference>
<keyword evidence="8" id="KW-0547">Nucleotide-binding</keyword>
<evidence type="ECO:0000256" key="2">
    <source>
        <dbReference type="ARBA" id="ARBA00009670"/>
    </source>
</evidence>
<dbReference type="PANTHER" id="PTHR10566">
    <property type="entry name" value="CHAPERONE-ACTIVITY OF BC1 COMPLEX CABC1 -RELATED"/>
    <property type="match status" value="1"/>
</dbReference>
<dbReference type="GO" id="GO:0006744">
    <property type="term" value="P:ubiquinone biosynthetic process"/>
    <property type="evidence" value="ECO:0007669"/>
    <property type="project" value="UniProtKB-UniPathway"/>
</dbReference>
<evidence type="ECO:0000256" key="8">
    <source>
        <dbReference type="ARBA" id="ARBA00022741"/>
    </source>
</evidence>
<evidence type="ECO:0000256" key="13">
    <source>
        <dbReference type="SAM" id="Phobius"/>
    </source>
</evidence>
<keyword evidence="16" id="KW-1185">Reference proteome</keyword>
<keyword evidence="10" id="KW-0067">ATP-binding</keyword>
<dbReference type="GO" id="GO:0005524">
    <property type="term" value="F:ATP binding"/>
    <property type="evidence" value="ECO:0007669"/>
    <property type="project" value="UniProtKB-KW"/>
</dbReference>
<gene>
    <name evidence="15" type="primary">ubiB</name>
    <name evidence="15" type="ORF">DDZ18_01425</name>
</gene>
<keyword evidence="12 13" id="KW-0472">Membrane</keyword>
<dbReference type="PROSITE" id="PS50011">
    <property type="entry name" value="PROTEIN_KINASE_DOM"/>
    <property type="match status" value="1"/>
</dbReference>
<feature type="domain" description="Protein kinase" evidence="14">
    <location>
        <begin position="125"/>
        <end position="514"/>
    </location>
</feature>
<keyword evidence="6" id="KW-0831">Ubiquinone biosynthesis</keyword>
<dbReference type="InterPro" id="IPR010232">
    <property type="entry name" value="UbiB"/>
</dbReference>
<dbReference type="InterPro" id="IPR004147">
    <property type="entry name" value="ABC1_dom"/>
</dbReference>
<reference evidence="16" key="1">
    <citation type="submission" date="2018-05" db="EMBL/GenBank/DDBJ databases">
        <authorList>
            <person name="Liu B.-T."/>
        </authorList>
    </citation>
    <scope>NUCLEOTIDE SEQUENCE [LARGE SCALE GENOMIC DNA]</scope>
    <source>
        <strain evidence="16">WD6-1</strain>
    </source>
</reference>
<evidence type="ECO:0000256" key="4">
    <source>
        <dbReference type="ARBA" id="ARBA00022519"/>
    </source>
</evidence>
<evidence type="ECO:0000256" key="11">
    <source>
        <dbReference type="ARBA" id="ARBA00022989"/>
    </source>
</evidence>
<organism evidence="15 16">
    <name type="scientific">Marinicauda salina</name>
    <dbReference type="NCBI Taxonomy" id="2135793"/>
    <lineage>
        <taxon>Bacteria</taxon>
        <taxon>Pseudomonadati</taxon>
        <taxon>Pseudomonadota</taxon>
        <taxon>Alphaproteobacteria</taxon>
        <taxon>Maricaulales</taxon>
        <taxon>Maricaulaceae</taxon>
        <taxon>Marinicauda</taxon>
    </lineage>
</organism>
<dbReference type="Gene3D" id="1.10.510.10">
    <property type="entry name" value="Transferase(Phosphotransferase) domain 1"/>
    <property type="match status" value="1"/>
</dbReference>
<dbReference type="Proteomes" id="UP000245168">
    <property type="component" value="Unassembled WGS sequence"/>
</dbReference>
<sequence length="514" mass="56088">MFKTLSDIARLARAAWTLARHDAIFPAEYQAALPGPARFIGRLARLIAIRDRAANPGERLARALERLGPSYVKFGQVLATRADVIGADFARGLARLQDKMAPFSDAEARRILETELGRPVEESFAELDPATAAASIAQVHRARTADGRDVAVKILRPGIEERIARDISALRLGARLAEGLYGPSKRLEPKAFVETVARSLTLELDLRLEAASASELSEAAVAAGNLFIPEIDWSRTTRRVLVTEWIDAVPLTDMDAVAAAGVDREKLAADLTDAFLTTALERGVFHADMHPGNLFVDEGGRLWAVDFGIMGRLEAAERRYLAVILHGFLTKDYDRAAQAHFDAGYVPERHSRADFASALRAVAEPIFGKTAEEVAMSRVLMQLFEITDLFDMHLQPQLVLLQKTMVQVEGVCRSLSPRHNMWKASAPAVERFMRRELGPEGFARDALEDFERLRDAIRRLPETMERFAEAAERGSAKSAAPAPSRGGAMRLAGLVALAAASGALAAWAVIAAGL</sequence>
<protein>
    <submittedName>
        <fullName evidence="15">2-polyprenylphenol 6-hydroxylase</fullName>
    </submittedName>
</protein>
<dbReference type="UniPathway" id="UPA00232"/>
<evidence type="ECO:0000256" key="7">
    <source>
        <dbReference type="ARBA" id="ARBA00022692"/>
    </source>
</evidence>
<feature type="transmembrane region" description="Helical" evidence="13">
    <location>
        <begin position="491"/>
        <end position="512"/>
    </location>
</feature>
<keyword evidence="3" id="KW-1003">Cell membrane</keyword>
<dbReference type="OrthoDB" id="9795390at2"/>
<accession>A0A2U2BW99</accession>
<dbReference type="EMBL" id="QEXV01000001">
    <property type="protein sequence ID" value="PWE18295.1"/>
    <property type="molecule type" value="Genomic_DNA"/>
</dbReference>
<evidence type="ECO:0000256" key="1">
    <source>
        <dbReference type="ARBA" id="ARBA00005020"/>
    </source>
</evidence>
<evidence type="ECO:0000256" key="12">
    <source>
        <dbReference type="ARBA" id="ARBA00023136"/>
    </source>
</evidence>
<evidence type="ECO:0000256" key="10">
    <source>
        <dbReference type="ARBA" id="ARBA00022840"/>
    </source>
</evidence>
<dbReference type="SUPFAM" id="SSF56112">
    <property type="entry name" value="Protein kinase-like (PK-like)"/>
    <property type="match status" value="1"/>
</dbReference>
<dbReference type="Pfam" id="PF03109">
    <property type="entry name" value="ABC1"/>
    <property type="match status" value="1"/>
</dbReference>
<comment type="caution">
    <text evidence="15">The sequence shown here is derived from an EMBL/GenBank/DDBJ whole genome shotgun (WGS) entry which is preliminary data.</text>
</comment>
<comment type="similarity">
    <text evidence="2">Belongs to the protein kinase superfamily. ADCK protein kinase family.</text>
</comment>
<dbReference type="InterPro" id="IPR050154">
    <property type="entry name" value="UbiB_kinase"/>
</dbReference>
<proteinExistence type="inferred from homology"/>
<dbReference type="AlphaFoldDB" id="A0A2U2BW99"/>
<keyword evidence="5" id="KW-0808">Transferase</keyword>
<dbReference type="InterPro" id="IPR000719">
    <property type="entry name" value="Prot_kinase_dom"/>
</dbReference>
<keyword evidence="4" id="KW-0997">Cell inner membrane</keyword>
<evidence type="ECO:0000256" key="5">
    <source>
        <dbReference type="ARBA" id="ARBA00022679"/>
    </source>
</evidence>
<dbReference type="InterPro" id="IPR045308">
    <property type="entry name" value="UbiB_bact"/>
</dbReference>
<evidence type="ECO:0000256" key="3">
    <source>
        <dbReference type="ARBA" id="ARBA00022475"/>
    </source>
</evidence>
<dbReference type="NCBIfam" id="TIGR01982">
    <property type="entry name" value="UbiB"/>
    <property type="match status" value="1"/>
</dbReference>
<evidence type="ECO:0000256" key="6">
    <source>
        <dbReference type="ARBA" id="ARBA00022688"/>
    </source>
</evidence>
<evidence type="ECO:0000256" key="9">
    <source>
        <dbReference type="ARBA" id="ARBA00022777"/>
    </source>
</evidence>
<dbReference type="PANTHER" id="PTHR10566:SF113">
    <property type="entry name" value="PROTEIN ACTIVITY OF BC1 COMPLEX KINASE 7, CHLOROPLASTIC"/>
    <property type="match status" value="1"/>
</dbReference>
<dbReference type="CDD" id="cd13972">
    <property type="entry name" value="UbiB"/>
    <property type="match status" value="1"/>
</dbReference>
<keyword evidence="9" id="KW-0418">Kinase</keyword>
<dbReference type="InterPro" id="IPR011009">
    <property type="entry name" value="Kinase-like_dom_sf"/>
</dbReference>
<keyword evidence="11 13" id="KW-1133">Transmembrane helix</keyword>
<comment type="pathway">
    <text evidence="1">Cofactor biosynthesis; ubiquinone biosynthesis [regulation].</text>
</comment>
<keyword evidence="7 13" id="KW-0812">Transmembrane</keyword>
<evidence type="ECO:0000313" key="16">
    <source>
        <dbReference type="Proteomes" id="UP000245168"/>
    </source>
</evidence>
<evidence type="ECO:0000313" key="15">
    <source>
        <dbReference type="EMBL" id="PWE18295.1"/>
    </source>
</evidence>
<dbReference type="RefSeq" id="WP_109251570.1">
    <property type="nucleotide sequence ID" value="NZ_QEXV01000001.1"/>
</dbReference>